<dbReference type="PANTHER" id="PTHR12197:SF251">
    <property type="entry name" value="EG:BACR7C10.4 PROTEIN"/>
    <property type="match status" value="1"/>
</dbReference>
<sequence length="456" mass="50548">MQTDLVRLVPHPTARNKASAVTPLTSGSIITSVPCLSTSLLPSMKGKRCDGCLQLPSEHISLRKCTGCGSFWYCGTTCQAREWKLHHKAICKLYNRYIASPEYQTLSPHDQVDAILLSQLLAQVPPDSDGAFATFLELLPGPPAFGGVPPICRKHISPDILDVAKNLYSRFGNNNFVLHSHLDAYAHGIFPLASRLFNHSCTPNSATKYIITPSEPVRMEVVALRDISADEEVTIPYLDPALPYETRQEALRMNYGFTCTCSLCTFSQRLGHVPRPPSRDSEELTSMEAELRRFVFGTTDGITRIRTESELFTDMPVGLHPLLHESYLPGVSELFSKASHEGPYQDALKIGSTLLVFPCLTSVVMWKLIRAIAIVMLAMLGMHALEMAKTAWNLIVSEDERGNESVTVAPNRRETIQQAKSHLDIASQILRNFGAEGDEDGPLEEIRLLQPLLDSY</sequence>
<dbReference type="EMBL" id="LUGG01000011">
    <property type="protein sequence ID" value="OBZ71242.1"/>
    <property type="molecule type" value="Genomic_DNA"/>
</dbReference>
<accession>A0A1C7M308</accession>
<keyword evidence="1" id="KW-0479">Metal-binding</keyword>
<dbReference type="SUPFAM" id="SSF144232">
    <property type="entry name" value="HIT/MYND zinc finger-like"/>
    <property type="match status" value="1"/>
</dbReference>
<dbReference type="Proteomes" id="UP000092993">
    <property type="component" value="Unassembled WGS sequence"/>
</dbReference>
<dbReference type="InterPro" id="IPR001214">
    <property type="entry name" value="SET_dom"/>
</dbReference>
<dbReference type="GO" id="GO:0008168">
    <property type="term" value="F:methyltransferase activity"/>
    <property type="evidence" value="ECO:0007669"/>
    <property type="project" value="UniProtKB-KW"/>
</dbReference>
<comment type="caution">
    <text evidence="7">The sequence shown here is derived from an EMBL/GenBank/DDBJ whole genome shotgun (WGS) entry which is preliminary data.</text>
</comment>
<evidence type="ECO:0000256" key="3">
    <source>
        <dbReference type="ARBA" id="ARBA00022833"/>
    </source>
</evidence>
<keyword evidence="7" id="KW-0489">Methyltransferase</keyword>
<dbReference type="InterPro" id="IPR046341">
    <property type="entry name" value="SET_dom_sf"/>
</dbReference>
<dbReference type="PROSITE" id="PS50865">
    <property type="entry name" value="ZF_MYND_2"/>
    <property type="match status" value="1"/>
</dbReference>
<name>A0A1C7M308_GRIFR</name>
<proteinExistence type="predicted"/>
<gene>
    <name evidence="7" type="primary">ASHR1</name>
    <name evidence="7" type="ORF">A0H81_08791</name>
</gene>
<reference evidence="7 8" key="1">
    <citation type="submission" date="2016-03" db="EMBL/GenBank/DDBJ databases">
        <title>Whole genome sequencing of Grifola frondosa 9006-11.</title>
        <authorList>
            <person name="Min B."/>
            <person name="Park H."/>
            <person name="Kim J.-G."/>
            <person name="Cho H."/>
            <person name="Oh Y.-L."/>
            <person name="Kong W.-S."/>
            <person name="Choi I.-G."/>
        </authorList>
    </citation>
    <scope>NUCLEOTIDE SEQUENCE [LARGE SCALE GENOMIC DNA]</scope>
    <source>
        <strain evidence="7 8">9006-11</strain>
    </source>
</reference>
<dbReference type="GO" id="GO:0005634">
    <property type="term" value="C:nucleus"/>
    <property type="evidence" value="ECO:0007669"/>
    <property type="project" value="TreeGrafter"/>
</dbReference>
<dbReference type="InterPro" id="IPR050869">
    <property type="entry name" value="H3K4_H4K5_MeTrfase"/>
</dbReference>
<dbReference type="Pfam" id="PF00856">
    <property type="entry name" value="SET"/>
    <property type="match status" value="1"/>
</dbReference>
<dbReference type="InterPro" id="IPR002893">
    <property type="entry name" value="Znf_MYND"/>
</dbReference>
<dbReference type="SUPFAM" id="SSF82199">
    <property type="entry name" value="SET domain"/>
    <property type="match status" value="1"/>
</dbReference>
<keyword evidence="7" id="KW-0808">Transferase</keyword>
<evidence type="ECO:0000256" key="2">
    <source>
        <dbReference type="ARBA" id="ARBA00022771"/>
    </source>
</evidence>
<dbReference type="PROSITE" id="PS01360">
    <property type="entry name" value="ZF_MYND_1"/>
    <property type="match status" value="1"/>
</dbReference>
<evidence type="ECO:0000313" key="8">
    <source>
        <dbReference type="Proteomes" id="UP000092993"/>
    </source>
</evidence>
<evidence type="ECO:0000313" key="7">
    <source>
        <dbReference type="EMBL" id="OBZ71242.1"/>
    </source>
</evidence>
<organism evidence="7 8">
    <name type="scientific">Grifola frondosa</name>
    <name type="common">Maitake</name>
    <name type="synonym">Polyporus frondosus</name>
    <dbReference type="NCBI Taxonomy" id="5627"/>
    <lineage>
        <taxon>Eukaryota</taxon>
        <taxon>Fungi</taxon>
        <taxon>Dikarya</taxon>
        <taxon>Basidiomycota</taxon>
        <taxon>Agaricomycotina</taxon>
        <taxon>Agaricomycetes</taxon>
        <taxon>Polyporales</taxon>
        <taxon>Grifolaceae</taxon>
        <taxon>Grifola</taxon>
    </lineage>
</organism>
<feature type="domain" description="MYND-type" evidence="6">
    <location>
        <begin position="49"/>
        <end position="91"/>
    </location>
</feature>
<keyword evidence="2 4" id="KW-0863">Zinc-finger</keyword>
<feature type="domain" description="SET" evidence="5">
    <location>
        <begin position="58"/>
        <end position="238"/>
    </location>
</feature>
<dbReference type="PROSITE" id="PS50280">
    <property type="entry name" value="SET"/>
    <property type="match status" value="1"/>
</dbReference>
<keyword evidence="8" id="KW-1185">Reference proteome</keyword>
<dbReference type="OMA" id="QTSHEGA"/>
<evidence type="ECO:0000259" key="6">
    <source>
        <dbReference type="PROSITE" id="PS50865"/>
    </source>
</evidence>
<protein>
    <submittedName>
        <fullName evidence="7">Histone-lysine N-methyltransferase ASHR1</fullName>
    </submittedName>
</protein>
<dbReference type="Pfam" id="PF01753">
    <property type="entry name" value="zf-MYND"/>
    <property type="match status" value="1"/>
</dbReference>
<dbReference type="GO" id="GO:0032259">
    <property type="term" value="P:methylation"/>
    <property type="evidence" value="ECO:0007669"/>
    <property type="project" value="UniProtKB-KW"/>
</dbReference>
<dbReference type="STRING" id="5627.A0A1C7M308"/>
<dbReference type="CDD" id="cd20071">
    <property type="entry name" value="SET_SMYD"/>
    <property type="match status" value="1"/>
</dbReference>
<dbReference type="Gene3D" id="2.170.270.10">
    <property type="entry name" value="SET domain"/>
    <property type="match status" value="2"/>
</dbReference>
<dbReference type="OrthoDB" id="5945798at2759"/>
<evidence type="ECO:0000256" key="1">
    <source>
        <dbReference type="ARBA" id="ARBA00022723"/>
    </source>
</evidence>
<dbReference type="PANTHER" id="PTHR12197">
    <property type="entry name" value="HISTONE-LYSINE N-METHYLTRANSFERASE SMYD"/>
    <property type="match status" value="1"/>
</dbReference>
<dbReference type="GO" id="GO:0008270">
    <property type="term" value="F:zinc ion binding"/>
    <property type="evidence" value="ECO:0007669"/>
    <property type="project" value="UniProtKB-KW"/>
</dbReference>
<dbReference type="Gene3D" id="6.10.140.2220">
    <property type="match status" value="1"/>
</dbReference>
<evidence type="ECO:0000256" key="4">
    <source>
        <dbReference type="PROSITE-ProRule" id="PRU00134"/>
    </source>
</evidence>
<evidence type="ECO:0000259" key="5">
    <source>
        <dbReference type="PROSITE" id="PS50280"/>
    </source>
</evidence>
<keyword evidence="3" id="KW-0862">Zinc</keyword>
<dbReference type="AlphaFoldDB" id="A0A1C7M308"/>
<dbReference type="Gene3D" id="1.10.220.160">
    <property type="match status" value="2"/>
</dbReference>